<keyword evidence="3" id="KW-1185">Reference proteome</keyword>
<protein>
    <submittedName>
        <fullName evidence="2">Uncharacterized protein</fullName>
    </submittedName>
</protein>
<accession>A0ABS4LR84</accession>
<dbReference type="Proteomes" id="UP001519309">
    <property type="component" value="Unassembled WGS sequence"/>
</dbReference>
<evidence type="ECO:0000313" key="2">
    <source>
        <dbReference type="EMBL" id="MBP2049913.1"/>
    </source>
</evidence>
<sequence length="68" mass="7503">MRTIRPTPTTTSADTSSYRRMPDTYGQGAVDNDVTLKQWRCPAMHPDKPAVAHQGALHLTAILIRARG</sequence>
<feature type="region of interest" description="Disordered" evidence="1">
    <location>
        <begin position="1"/>
        <end position="26"/>
    </location>
</feature>
<comment type="caution">
    <text evidence="2">The sequence shown here is derived from an EMBL/GenBank/DDBJ whole genome shotgun (WGS) entry which is preliminary data.</text>
</comment>
<proteinExistence type="predicted"/>
<organism evidence="2 3">
    <name type="scientific">Streptomyces griseochromogenes</name>
    <dbReference type="NCBI Taxonomy" id="68214"/>
    <lineage>
        <taxon>Bacteria</taxon>
        <taxon>Bacillati</taxon>
        <taxon>Actinomycetota</taxon>
        <taxon>Actinomycetes</taxon>
        <taxon>Kitasatosporales</taxon>
        <taxon>Streptomycetaceae</taxon>
        <taxon>Streptomyces</taxon>
    </lineage>
</organism>
<gene>
    <name evidence="2" type="ORF">J2Z21_002849</name>
</gene>
<reference evidence="2 3" key="1">
    <citation type="submission" date="2021-03" db="EMBL/GenBank/DDBJ databases">
        <title>Genomic Encyclopedia of Type Strains, Phase IV (KMG-IV): sequencing the most valuable type-strain genomes for metagenomic binning, comparative biology and taxonomic classification.</title>
        <authorList>
            <person name="Goeker M."/>
        </authorList>
    </citation>
    <scope>NUCLEOTIDE SEQUENCE [LARGE SCALE GENOMIC DNA]</scope>
    <source>
        <strain evidence="2 3">DSM 40499</strain>
    </source>
</reference>
<evidence type="ECO:0000256" key="1">
    <source>
        <dbReference type="SAM" id="MobiDB-lite"/>
    </source>
</evidence>
<evidence type="ECO:0000313" key="3">
    <source>
        <dbReference type="Proteomes" id="UP001519309"/>
    </source>
</evidence>
<feature type="compositionally biased region" description="Low complexity" evidence="1">
    <location>
        <begin position="1"/>
        <end position="11"/>
    </location>
</feature>
<name>A0ABS4LR84_9ACTN</name>
<dbReference type="EMBL" id="JAGGLP010000005">
    <property type="protein sequence ID" value="MBP2049913.1"/>
    <property type="molecule type" value="Genomic_DNA"/>
</dbReference>